<evidence type="ECO:0000256" key="1">
    <source>
        <dbReference type="ARBA" id="ARBA00004685"/>
    </source>
</evidence>
<sequence>MKNLKAILWAFLSGLLFALYAVIFWGTLARVFLPSNPKLYTWINRDYPIEMPVGNIPTVEMTFQESLRFELNDVESNANWGVLFNTNSFGLGVQHLGPYHFRYVTSAYHSLHCLYTMQRDFDRPNHAGDPSFHFVHCMTYLRQIFICNADMTLESGDFMQLNFTIDRVGQTRKCRDWWNVTAWINENNREWFMLNGVTE</sequence>
<accession>A0A6A4GUP2</accession>
<dbReference type="EMBL" id="ML769819">
    <property type="protein sequence ID" value="KAE9387151.1"/>
    <property type="molecule type" value="Genomic_DNA"/>
</dbReference>
<proteinExistence type="inferred from homology"/>
<evidence type="ECO:0000256" key="2">
    <source>
        <dbReference type="ARBA" id="ARBA00023002"/>
    </source>
</evidence>
<dbReference type="OrthoDB" id="3687641at2759"/>
<evidence type="ECO:0000313" key="4">
    <source>
        <dbReference type="EMBL" id="KAE9387151.1"/>
    </source>
</evidence>
<keyword evidence="2" id="KW-0560">Oxidoreductase</keyword>
<dbReference type="GO" id="GO:0043386">
    <property type="term" value="P:mycotoxin biosynthetic process"/>
    <property type="evidence" value="ECO:0007669"/>
    <property type="project" value="InterPro"/>
</dbReference>
<reference evidence="5" key="1">
    <citation type="journal article" date="2019" name="Environ. Microbiol.">
        <title>Fungal ecological strategies reflected in gene transcription - a case study of two litter decomposers.</title>
        <authorList>
            <person name="Barbi F."/>
            <person name="Kohler A."/>
            <person name="Barry K."/>
            <person name="Baskaran P."/>
            <person name="Daum C."/>
            <person name="Fauchery L."/>
            <person name="Ihrmark K."/>
            <person name="Kuo A."/>
            <person name="LaButti K."/>
            <person name="Lipzen A."/>
            <person name="Morin E."/>
            <person name="Grigoriev I.V."/>
            <person name="Henrissat B."/>
            <person name="Lindahl B."/>
            <person name="Martin F."/>
        </authorList>
    </citation>
    <scope>NUCLEOTIDE SEQUENCE</scope>
    <source>
        <strain evidence="5">JB14</strain>
    </source>
</reference>
<organism evidence="5 6">
    <name type="scientific">Gymnopus androsaceus JB14</name>
    <dbReference type="NCBI Taxonomy" id="1447944"/>
    <lineage>
        <taxon>Eukaryota</taxon>
        <taxon>Fungi</taxon>
        <taxon>Dikarya</taxon>
        <taxon>Basidiomycota</taxon>
        <taxon>Agaricomycotina</taxon>
        <taxon>Agaricomycetes</taxon>
        <taxon>Agaricomycetidae</taxon>
        <taxon>Agaricales</taxon>
        <taxon>Marasmiineae</taxon>
        <taxon>Omphalotaceae</taxon>
        <taxon>Gymnopus</taxon>
    </lineage>
</organism>
<dbReference type="Pfam" id="PF11807">
    <property type="entry name" value="UstYa"/>
    <property type="match status" value="1"/>
</dbReference>
<comment type="similarity">
    <text evidence="3">Belongs to the ustYa family.</text>
</comment>
<dbReference type="GO" id="GO:0016491">
    <property type="term" value="F:oxidoreductase activity"/>
    <property type="evidence" value="ECO:0007669"/>
    <property type="project" value="UniProtKB-KW"/>
</dbReference>
<dbReference type="InterPro" id="IPR021765">
    <property type="entry name" value="UstYa-like"/>
</dbReference>
<dbReference type="AlphaFoldDB" id="A0A6A4GUP2"/>
<dbReference type="PANTHER" id="PTHR33365:SF11">
    <property type="entry name" value="TAT PATHWAY SIGNAL SEQUENCE"/>
    <property type="match status" value="1"/>
</dbReference>
<dbReference type="PANTHER" id="PTHR33365">
    <property type="entry name" value="YALI0B05434P"/>
    <property type="match status" value="1"/>
</dbReference>
<protein>
    <submittedName>
        <fullName evidence="5">Uncharacterized protein</fullName>
    </submittedName>
</protein>
<evidence type="ECO:0000313" key="5">
    <source>
        <dbReference type="EMBL" id="KAE9388825.1"/>
    </source>
</evidence>
<comment type="pathway">
    <text evidence="1">Mycotoxin biosynthesis.</text>
</comment>
<keyword evidence="6" id="KW-1185">Reference proteome</keyword>
<gene>
    <name evidence="5" type="ORF">BT96DRAFT_926869</name>
    <name evidence="4" type="ORF">BT96DRAFT_927720</name>
</gene>
<evidence type="ECO:0000256" key="3">
    <source>
        <dbReference type="ARBA" id="ARBA00035112"/>
    </source>
</evidence>
<dbReference type="Proteomes" id="UP000799118">
    <property type="component" value="Unassembled WGS sequence"/>
</dbReference>
<dbReference type="EMBL" id="ML769724">
    <property type="protein sequence ID" value="KAE9388825.1"/>
    <property type="molecule type" value="Genomic_DNA"/>
</dbReference>
<evidence type="ECO:0000313" key="6">
    <source>
        <dbReference type="Proteomes" id="UP000799118"/>
    </source>
</evidence>
<name>A0A6A4GUP2_9AGAR</name>